<accession>A0A839TNE6</accession>
<comment type="caution">
    <text evidence="1">The sequence shown here is derived from an EMBL/GenBank/DDBJ whole genome shotgun (WGS) entry which is preliminary data.</text>
</comment>
<sequence length="268" mass="29677">MAFIDRLLGFGIGTQLDSGKVLKTIDGGASWKIIASLDSYTRLEKISFVSEKEGFVLAFRDQEPHQVLLKTQDGGFTWHEVSSESLSKLGIADISAIRFFDTNHGVLFATGEGKALYRTSDGGKTWNKTLLSKENSEMQVSLTSYSSGWLLKQTNTKGTIDLVRFGADHSAQTVLTLDKDWYPDAVYFRDETHGYLLFEDFEATDGVITRLLMTNDGGRTWVNHPFPTDAGMVDVRSIGFSDPQHGWIQFLQGTAVTADGGLSWSVQQ</sequence>
<dbReference type="InterPro" id="IPR015943">
    <property type="entry name" value="WD40/YVTN_repeat-like_dom_sf"/>
</dbReference>
<dbReference type="AlphaFoldDB" id="A0A839TNE6"/>
<organism evidence="1 2">
    <name type="scientific">Paenibacillus rhizosphaerae</name>
    <dbReference type="NCBI Taxonomy" id="297318"/>
    <lineage>
        <taxon>Bacteria</taxon>
        <taxon>Bacillati</taxon>
        <taxon>Bacillota</taxon>
        <taxon>Bacilli</taxon>
        <taxon>Bacillales</taxon>
        <taxon>Paenibacillaceae</taxon>
        <taxon>Paenibacillus</taxon>
    </lineage>
</organism>
<gene>
    <name evidence="1" type="ORF">FHS19_001533</name>
</gene>
<dbReference type="PANTHER" id="PTHR47199">
    <property type="entry name" value="PHOTOSYSTEM II STABILITY/ASSEMBLY FACTOR HCF136, CHLOROPLASTIC"/>
    <property type="match status" value="1"/>
</dbReference>
<reference evidence="1 2" key="1">
    <citation type="submission" date="2020-08" db="EMBL/GenBank/DDBJ databases">
        <title>Genomic Encyclopedia of Type Strains, Phase III (KMG-III): the genomes of soil and plant-associated and newly described type strains.</title>
        <authorList>
            <person name="Whitman W."/>
        </authorList>
    </citation>
    <scope>NUCLEOTIDE SEQUENCE [LARGE SCALE GENOMIC DNA]</scope>
    <source>
        <strain evidence="1 2">CECT 5831</strain>
    </source>
</reference>
<protein>
    <submittedName>
        <fullName evidence="1">Photosystem II stability/assembly factor-like uncharacterized protein</fullName>
    </submittedName>
</protein>
<dbReference type="Proteomes" id="UP000517523">
    <property type="component" value="Unassembled WGS sequence"/>
</dbReference>
<dbReference type="EMBL" id="JACHXJ010000001">
    <property type="protein sequence ID" value="MBB3126879.1"/>
    <property type="molecule type" value="Genomic_DNA"/>
</dbReference>
<evidence type="ECO:0000313" key="1">
    <source>
        <dbReference type="EMBL" id="MBB3126879.1"/>
    </source>
</evidence>
<evidence type="ECO:0000313" key="2">
    <source>
        <dbReference type="Proteomes" id="UP000517523"/>
    </source>
</evidence>
<dbReference type="CDD" id="cd15482">
    <property type="entry name" value="Sialidase_non-viral"/>
    <property type="match status" value="1"/>
</dbReference>
<proteinExistence type="predicted"/>
<dbReference type="RefSeq" id="WP_183580787.1">
    <property type="nucleotide sequence ID" value="NZ_JACHXJ010000001.1"/>
</dbReference>
<dbReference type="Gene3D" id="2.130.10.10">
    <property type="entry name" value="YVTN repeat-like/Quinoprotein amine dehydrogenase"/>
    <property type="match status" value="1"/>
</dbReference>
<name>A0A839TNE6_9BACL</name>
<dbReference type="PANTHER" id="PTHR47199:SF2">
    <property type="entry name" value="PHOTOSYSTEM II STABILITY_ASSEMBLY FACTOR HCF136, CHLOROPLASTIC"/>
    <property type="match status" value="1"/>
</dbReference>
<dbReference type="SUPFAM" id="SSF110296">
    <property type="entry name" value="Oligoxyloglucan reducing end-specific cellobiohydrolase"/>
    <property type="match status" value="1"/>
</dbReference>